<evidence type="ECO:0000256" key="1">
    <source>
        <dbReference type="SAM" id="MobiDB-lite"/>
    </source>
</evidence>
<feature type="compositionally biased region" description="Basic and acidic residues" evidence="1">
    <location>
        <begin position="380"/>
        <end position="397"/>
    </location>
</feature>
<dbReference type="AlphaFoldDB" id="A0A1B9GZB2"/>
<feature type="compositionally biased region" description="Polar residues" evidence="1">
    <location>
        <begin position="1"/>
        <end position="11"/>
    </location>
</feature>
<dbReference type="OrthoDB" id="2565076at2759"/>
<feature type="compositionally biased region" description="Low complexity" evidence="1">
    <location>
        <begin position="186"/>
        <end position="196"/>
    </location>
</feature>
<feature type="compositionally biased region" description="Low complexity" evidence="1">
    <location>
        <begin position="511"/>
        <end position="538"/>
    </location>
</feature>
<feature type="region of interest" description="Disordered" evidence="1">
    <location>
        <begin position="658"/>
        <end position="681"/>
    </location>
</feature>
<feature type="compositionally biased region" description="Polar residues" evidence="1">
    <location>
        <begin position="347"/>
        <end position="357"/>
    </location>
</feature>
<feature type="compositionally biased region" description="Basic and acidic residues" evidence="1">
    <location>
        <begin position="63"/>
        <end position="76"/>
    </location>
</feature>
<dbReference type="Proteomes" id="UP000092666">
    <property type="component" value="Unassembled WGS sequence"/>
</dbReference>
<reference evidence="2 3" key="1">
    <citation type="submission" date="2013-07" db="EMBL/GenBank/DDBJ databases">
        <title>The Genome Sequence of Cryptococcus heveanensis BCC8398.</title>
        <authorList>
            <consortium name="The Broad Institute Genome Sequencing Platform"/>
            <person name="Cuomo C."/>
            <person name="Litvintseva A."/>
            <person name="Chen Y."/>
            <person name="Heitman J."/>
            <person name="Sun S."/>
            <person name="Springer D."/>
            <person name="Dromer F."/>
            <person name="Young S.K."/>
            <person name="Zeng Q."/>
            <person name="Gargeya S."/>
            <person name="Fitzgerald M."/>
            <person name="Abouelleil A."/>
            <person name="Alvarado L."/>
            <person name="Berlin A.M."/>
            <person name="Chapman S.B."/>
            <person name="Dewar J."/>
            <person name="Goldberg J."/>
            <person name="Griggs A."/>
            <person name="Gujja S."/>
            <person name="Hansen M."/>
            <person name="Howarth C."/>
            <person name="Imamovic A."/>
            <person name="Larimer J."/>
            <person name="McCowan C."/>
            <person name="Murphy C."/>
            <person name="Pearson M."/>
            <person name="Priest M."/>
            <person name="Roberts A."/>
            <person name="Saif S."/>
            <person name="Shea T."/>
            <person name="Sykes S."/>
            <person name="Wortman J."/>
            <person name="Nusbaum C."/>
            <person name="Birren B."/>
        </authorList>
    </citation>
    <scope>NUCLEOTIDE SEQUENCE [LARGE SCALE GENOMIC DNA]</scope>
    <source>
        <strain evidence="2 3">BCC8398</strain>
    </source>
</reference>
<proteinExistence type="predicted"/>
<feature type="compositionally biased region" description="Low complexity" evidence="1">
    <location>
        <begin position="455"/>
        <end position="479"/>
    </location>
</feature>
<feature type="compositionally biased region" description="Polar residues" evidence="1">
    <location>
        <begin position="401"/>
        <end position="415"/>
    </location>
</feature>
<evidence type="ECO:0000313" key="2">
    <source>
        <dbReference type="EMBL" id="OCF36349.1"/>
    </source>
</evidence>
<evidence type="ECO:0000313" key="3">
    <source>
        <dbReference type="Proteomes" id="UP000092666"/>
    </source>
</evidence>
<sequence length="681" mass="70457">MRPISPESTEFASASPLQSPRSSISSSHRSGMPLTPVYELDNVATDMVVTRRSAGSGGSGLEDAEKGSPRSERGLDKAMMNLIVDEKGGGNGDGSGRHSLPSLTVPIPSFGNYSFPPTASPASSSAPGSSPGIEVGRGSSPVSPGNGMSDEDIALPQAGFTFGTCPSTTFLGTPTAEQGPFEYPETSSSSSLSISPPLLPGSPTLGRRPSLALGMTHRRGSIVAHPHGFPVPPVIPSPPSTRRSSTCSTIVTLPVAGRRPSILHSATVESSVPQAQADLAGSPLEEIAPLPVSGPSSRRGSTLMFPHKPLLAPIPPSLLARRGSLPAAQLFGLPLTEQPNRLRASYSAGSHTTTTASLYHRRQSVASESGLSTGSGATVMDRDRGGNEQSQIRRESFTMRFATTPTSEVNPNTFPGTRRGSVSFFPPQYNSTTSTTSSNSSSSNSHQLHHQTPVRSSSISSRSSVASGSSGRSSFSSSRVPINFSPRHPNYHHTYHSNTTTTSVSRQNSLTRGGTSSSPSSPRPGSTSTSSSFSSTSSSSIAAGCRRIRHSSAAGVFLGHGGSGLSSSEESNEDEEEAEEELPTPSQSSLSVGTAAIGIRDAQSQGLDDGLPVPTGSGPTFVDPWSSTTSGITSGDEKVAAGLDSSIMAKGTYVPLETPPLETVHERPPLETVDSGATERP</sequence>
<feature type="compositionally biased region" description="Low complexity" evidence="1">
    <location>
        <begin position="114"/>
        <end position="131"/>
    </location>
</feature>
<dbReference type="EMBL" id="KI669496">
    <property type="protein sequence ID" value="OCF36349.1"/>
    <property type="molecule type" value="Genomic_DNA"/>
</dbReference>
<feature type="compositionally biased region" description="Low complexity" evidence="1">
    <location>
        <begin position="12"/>
        <end position="30"/>
    </location>
</feature>
<feature type="compositionally biased region" description="Low complexity" evidence="1">
    <location>
        <begin position="430"/>
        <end position="445"/>
    </location>
</feature>
<feature type="compositionally biased region" description="Acidic residues" evidence="1">
    <location>
        <begin position="570"/>
        <end position="582"/>
    </location>
</feature>
<name>A0A1B9GZB2_9TREE</name>
<feature type="region of interest" description="Disordered" evidence="1">
    <location>
        <begin position="1"/>
        <end position="153"/>
    </location>
</feature>
<keyword evidence="3" id="KW-1185">Reference proteome</keyword>
<feature type="region of interest" description="Disordered" evidence="1">
    <location>
        <begin position="556"/>
        <end position="636"/>
    </location>
</feature>
<feature type="compositionally biased region" description="Polar residues" evidence="1">
    <location>
        <begin position="364"/>
        <end position="376"/>
    </location>
</feature>
<organism evidence="2 3">
    <name type="scientific">Kwoniella heveanensis BCC8398</name>
    <dbReference type="NCBI Taxonomy" id="1296120"/>
    <lineage>
        <taxon>Eukaryota</taxon>
        <taxon>Fungi</taxon>
        <taxon>Dikarya</taxon>
        <taxon>Basidiomycota</taxon>
        <taxon>Agaricomycotina</taxon>
        <taxon>Tremellomycetes</taxon>
        <taxon>Tremellales</taxon>
        <taxon>Cryptococcaceae</taxon>
        <taxon>Kwoniella</taxon>
    </lineage>
</organism>
<protein>
    <submittedName>
        <fullName evidence="2">Uncharacterized protein</fullName>
    </submittedName>
</protein>
<feature type="region of interest" description="Disordered" evidence="1">
    <location>
        <begin position="345"/>
        <end position="538"/>
    </location>
</feature>
<accession>A0A1B9GZB2</accession>
<feature type="region of interest" description="Disordered" evidence="1">
    <location>
        <begin position="169"/>
        <end position="196"/>
    </location>
</feature>
<reference evidence="3" key="2">
    <citation type="submission" date="2013-12" db="EMBL/GenBank/DDBJ databases">
        <title>Evolution of pathogenesis and genome organization in the Tremellales.</title>
        <authorList>
            <person name="Cuomo C."/>
            <person name="Litvintseva A."/>
            <person name="Heitman J."/>
            <person name="Chen Y."/>
            <person name="Sun S."/>
            <person name="Springer D."/>
            <person name="Dromer F."/>
            <person name="Young S."/>
            <person name="Zeng Q."/>
            <person name="Chapman S."/>
            <person name="Gujja S."/>
            <person name="Saif S."/>
            <person name="Birren B."/>
        </authorList>
    </citation>
    <scope>NUCLEOTIDE SEQUENCE [LARGE SCALE GENOMIC DNA]</scope>
    <source>
        <strain evidence="3">BCC8398</strain>
    </source>
</reference>
<gene>
    <name evidence="2" type="ORF">I316_02224</name>
</gene>